<feature type="compositionally biased region" description="Basic and acidic residues" evidence="9">
    <location>
        <begin position="430"/>
        <end position="440"/>
    </location>
</feature>
<dbReference type="GO" id="GO:0008023">
    <property type="term" value="C:transcription elongation factor complex"/>
    <property type="evidence" value="ECO:0007669"/>
    <property type="project" value="TreeGrafter"/>
</dbReference>
<feature type="compositionally biased region" description="Basic residues" evidence="9">
    <location>
        <begin position="420"/>
        <end position="429"/>
    </location>
</feature>
<dbReference type="Gene3D" id="3.40.50.300">
    <property type="entry name" value="P-loop containing nucleotide triphosphate hydrolases"/>
    <property type="match status" value="1"/>
</dbReference>
<protein>
    <recommendedName>
        <fullName evidence="5">Elongator complex protein 4</fullName>
    </recommendedName>
</protein>
<evidence type="ECO:0000256" key="4">
    <source>
        <dbReference type="ARBA" id="ARBA00007573"/>
    </source>
</evidence>
<evidence type="ECO:0000256" key="5">
    <source>
        <dbReference type="ARBA" id="ARBA00020265"/>
    </source>
</evidence>
<dbReference type="GO" id="GO:0002098">
    <property type="term" value="P:tRNA wobble uridine modification"/>
    <property type="evidence" value="ECO:0007669"/>
    <property type="project" value="InterPro"/>
</dbReference>
<reference evidence="10 11" key="1">
    <citation type="journal article" date="2015" name="Fungal Genet. Biol.">
        <title>Evolution of novel wood decay mechanisms in Agaricales revealed by the genome sequences of Fistulina hepatica and Cylindrobasidium torrendii.</title>
        <authorList>
            <person name="Floudas D."/>
            <person name="Held B.W."/>
            <person name="Riley R."/>
            <person name="Nagy L.G."/>
            <person name="Koehler G."/>
            <person name="Ransdell A.S."/>
            <person name="Younus H."/>
            <person name="Chow J."/>
            <person name="Chiniquy J."/>
            <person name="Lipzen A."/>
            <person name="Tritt A."/>
            <person name="Sun H."/>
            <person name="Haridas S."/>
            <person name="LaButti K."/>
            <person name="Ohm R.A."/>
            <person name="Kues U."/>
            <person name="Blanchette R.A."/>
            <person name="Grigoriev I.V."/>
            <person name="Minto R.E."/>
            <person name="Hibbett D.S."/>
        </authorList>
    </citation>
    <scope>NUCLEOTIDE SEQUENCE [LARGE SCALE GENOMIC DNA]</scope>
    <source>
        <strain evidence="10 11">FP15055 ss-10</strain>
    </source>
</reference>
<organism evidence="10 11">
    <name type="scientific">Cylindrobasidium torrendii FP15055 ss-10</name>
    <dbReference type="NCBI Taxonomy" id="1314674"/>
    <lineage>
        <taxon>Eukaryota</taxon>
        <taxon>Fungi</taxon>
        <taxon>Dikarya</taxon>
        <taxon>Basidiomycota</taxon>
        <taxon>Agaricomycotina</taxon>
        <taxon>Agaricomycetes</taxon>
        <taxon>Agaricomycetidae</taxon>
        <taxon>Agaricales</taxon>
        <taxon>Marasmiineae</taxon>
        <taxon>Physalacriaceae</taxon>
        <taxon>Cylindrobasidium</taxon>
    </lineage>
</organism>
<dbReference type="Proteomes" id="UP000054007">
    <property type="component" value="Unassembled WGS sequence"/>
</dbReference>
<evidence type="ECO:0000256" key="2">
    <source>
        <dbReference type="ARBA" id="ARBA00004496"/>
    </source>
</evidence>
<dbReference type="STRING" id="1314674.A0A0D7AZ41"/>
<evidence type="ECO:0000256" key="1">
    <source>
        <dbReference type="ARBA" id="ARBA00004123"/>
    </source>
</evidence>
<evidence type="ECO:0000256" key="7">
    <source>
        <dbReference type="ARBA" id="ARBA00022694"/>
    </source>
</evidence>
<evidence type="ECO:0000256" key="8">
    <source>
        <dbReference type="ARBA" id="ARBA00023242"/>
    </source>
</evidence>
<dbReference type="Pfam" id="PF05625">
    <property type="entry name" value="PAXNEB"/>
    <property type="match status" value="1"/>
</dbReference>
<evidence type="ECO:0000313" key="10">
    <source>
        <dbReference type="EMBL" id="KIY63638.1"/>
    </source>
</evidence>
<keyword evidence="8" id="KW-0539">Nucleus</keyword>
<feature type="compositionally biased region" description="Low complexity" evidence="9">
    <location>
        <begin position="398"/>
        <end position="419"/>
    </location>
</feature>
<evidence type="ECO:0000256" key="6">
    <source>
        <dbReference type="ARBA" id="ARBA00022490"/>
    </source>
</evidence>
<comment type="similarity">
    <text evidence="4">Belongs to the ELP4 family.</text>
</comment>
<keyword evidence="11" id="KW-1185">Reference proteome</keyword>
<dbReference type="EMBL" id="KN880682">
    <property type="protein sequence ID" value="KIY63638.1"/>
    <property type="molecule type" value="Genomic_DNA"/>
</dbReference>
<dbReference type="InterPro" id="IPR027417">
    <property type="entry name" value="P-loop_NTPase"/>
</dbReference>
<proteinExistence type="inferred from homology"/>
<dbReference type="OrthoDB" id="289162at2759"/>
<dbReference type="AlphaFoldDB" id="A0A0D7AZ41"/>
<keyword evidence="7" id="KW-0819">tRNA processing</keyword>
<dbReference type="GO" id="GO:0033588">
    <property type="term" value="C:elongator holoenzyme complex"/>
    <property type="evidence" value="ECO:0007669"/>
    <property type="project" value="InterPro"/>
</dbReference>
<dbReference type="InterPro" id="IPR008728">
    <property type="entry name" value="Elongator_complex_protein_4"/>
</dbReference>
<dbReference type="UniPathway" id="UPA00988"/>
<dbReference type="PANTHER" id="PTHR12896:SF1">
    <property type="entry name" value="ELONGATOR COMPLEX PROTEIN 4"/>
    <property type="match status" value="1"/>
</dbReference>
<feature type="region of interest" description="Disordered" evidence="9">
    <location>
        <begin position="398"/>
        <end position="440"/>
    </location>
</feature>
<name>A0A0D7AZ41_9AGAR</name>
<keyword evidence="6" id="KW-0963">Cytoplasm</keyword>
<comment type="subcellular location">
    <subcellularLocation>
        <location evidence="2">Cytoplasm</location>
    </subcellularLocation>
    <subcellularLocation>
        <location evidence="1">Nucleus</location>
    </subcellularLocation>
</comment>
<dbReference type="GO" id="GO:0005737">
    <property type="term" value="C:cytoplasm"/>
    <property type="evidence" value="ECO:0007669"/>
    <property type="project" value="UniProtKB-SubCell"/>
</dbReference>
<evidence type="ECO:0000256" key="9">
    <source>
        <dbReference type="SAM" id="MobiDB-lite"/>
    </source>
</evidence>
<accession>A0A0D7AZ41</accession>
<evidence type="ECO:0000256" key="3">
    <source>
        <dbReference type="ARBA" id="ARBA00005043"/>
    </source>
</evidence>
<gene>
    <name evidence="10" type="ORF">CYLTODRAFT_493741</name>
</gene>
<comment type="pathway">
    <text evidence="3">tRNA modification; 5-methoxycarbonylmethyl-2-thiouridine-tRNA biosynthesis.</text>
</comment>
<evidence type="ECO:0000313" key="11">
    <source>
        <dbReference type="Proteomes" id="UP000054007"/>
    </source>
</evidence>
<dbReference type="CDD" id="cd19494">
    <property type="entry name" value="Elp4"/>
    <property type="match status" value="1"/>
</dbReference>
<dbReference type="PANTHER" id="PTHR12896">
    <property type="entry name" value="PAX6 NEIGHBOR PROTEIN PAXNEB"/>
    <property type="match status" value="1"/>
</dbReference>
<sequence length="440" mass="47245">MSSFKRKVPSKQAASGTQVSAGSPLTTFVSTGIPSLDDILGGGLPLSCTMAIAAPDLHSSYDDLVQKYFISQGLEKGHSVILLHPNGLSYVKECMWVPNANANAVPSPRDAEDVEAEKADEKIKIAWRYEEMKQFQTTVSGQGTSSAFSSTLDLTCRMPDAVIDNALHSGQLHLLGPSIFDAPNTSRTLIDNLDHVLHQTKKEVPCRICIPSFGSLDYGDLSSQDVCIFLYHLRPLLARYPHACISIGLASHIVTDAWGGRGWMQKLGWLVDAFFELSAFSSNPALKALSPSHHGLLKVHTLPAPHTLVSPSDKHSVLRGLFSAAMSAGGSGENNLAFKCTRKRLIFETLHLDVEGGVTERRTTPATTAHVEHASEGQTVHSAGLAAVDVQAEEPVVASSASSATLPTPALSPDAPAAPKVKKPRKKVAFHSDRPDLYDF</sequence>